<proteinExistence type="predicted"/>
<dbReference type="EMBL" id="CM047907">
    <property type="protein sequence ID" value="KAJ0083233.1"/>
    <property type="molecule type" value="Genomic_DNA"/>
</dbReference>
<comment type="caution">
    <text evidence="1">The sequence shown here is derived from an EMBL/GenBank/DDBJ whole genome shotgun (WGS) entry which is preliminary data.</text>
</comment>
<reference evidence="2" key="1">
    <citation type="journal article" date="2023" name="G3 (Bethesda)">
        <title>Genome assembly and association tests identify interacting loci associated with vigor, precocity, and sex in interspecific pistachio rootstocks.</title>
        <authorList>
            <person name="Palmer W."/>
            <person name="Jacygrad E."/>
            <person name="Sagayaradj S."/>
            <person name="Cavanaugh K."/>
            <person name="Han R."/>
            <person name="Bertier L."/>
            <person name="Beede B."/>
            <person name="Kafkas S."/>
            <person name="Golino D."/>
            <person name="Preece J."/>
            <person name="Michelmore R."/>
        </authorList>
    </citation>
    <scope>NUCLEOTIDE SEQUENCE [LARGE SCALE GENOMIC DNA]</scope>
</reference>
<name>A0ACC1AB31_9ROSI</name>
<organism evidence="1 2">
    <name type="scientific">Pistacia atlantica</name>
    <dbReference type="NCBI Taxonomy" id="434234"/>
    <lineage>
        <taxon>Eukaryota</taxon>
        <taxon>Viridiplantae</taxon>
        <taxon>Streptophyta</taxon>
        <taxon>Embryophyta</taxon>
        <taxon>Tracheophyta</taxon>
        <taxon>Spermatophyta</taxon>
        <taxon>Magnoliopsida</taxon>
        <taxon>eudicotyledons</taxon>
        <taxon>Gunneridae</taxon>
        <taxon>Pentapetalae</taxon>
        <taxon>rosids</taxon>
        <taxon>malvids</taxon>
        <taxon>Sapindales</taxon>
        <taxon>Anacardiaceae</taxon>
        <taxon>Pistacia</taxon>
    </lineage>
</organism>
<evidence type="ECO:0000313" key="1">
    <source>
        <dbReference type="EMBL" id="KAJ0083233.1"/>
    </source>
</evidence>
<evidence type="ECO:0000313" key="2">
    <source>
        <dbReference type="Proteomes" id="UP001164250"/>
    </source>
</evidence>
<gene>
    <name evidence="1" type="ORF">Patl1_29517</name>
</gene>
<accession>A0ACC1AB31</accession>
<dbReference type="Proteomes" id="UP001164250">
    <property type="component" value="Chromosome 11"/>
</dbReference>
<sequence length="164" mass="17453">MNPLRFAEDISGVSNSSSNNPNLSSISSSISRSSSLSRPRLHKMRKQFNSESFKLPGASGSGFGSGSNPFPVGTNRFGYEPGGGSSCNAFVFGTKKNDLGNNVVDEMRKLKIGSEKEGVEEDMRKLNIDSAENAKSSENDKGEFVFKSGNNVGGLGGKDMESRA</sequence>
<keyword evidence="2" id="KW-1185">Reference proteome</keyword>
<protein>
    <submittedName>
        <fullName evidence="1">Uncharacterized protein</fullName>
    </submittedName>
</protein>